<accession>A0A0D0DKY3</accession>
<evidence type="ECO:0000313" key="2">
    <source>
        <dbReference type="Proteomes" id="UP000054538"/>
    </source>
</evidence>
<dbReference type="AlphaFoldDB" id="A0A0D0DKY3"/>
<dbReference type="HOGENOM" id="CLU_090385_0_0_1"/>
<reference evidence="2" key="2">
    <citation type="submission" date="2015-01" db="EMBL/GenBank/DDBJ databases">
        <title>Evolutionary Origins and Diversification of the Mycorrhizal Mutualists.</title>
        <authorList>
            <consortium name="DOE Joint Genome Institute"/>
            <consortium name="Mycorrhizal Genomics Consortium"/>
            <person name="Kohler A."/>
            <person name="Kuo A."/>
            <person name="Nagy L.G."/>
            <person name="Floudas D."/>
            <person name="Copeland A."/>
            <person name="Barry K.W."/>
            <person name="Cichocki N."/>
            <person name="Veneault-Fourrey C."/>
            <person name="LaButti K."/>
            <person name="Lindquist E.A."/>
            <person name="Lipzen A."/>
            <person name="Lundell T."/>
            <person name="Morin E."/>
            <person name="Murat C."/>
            <person name="Riley R."/>
            <person name="Ohm R."/>
            <person name="Sun H."/>
            <person name="Tunlid A."/>
            <person name="Henrissat B."/>
            <person name="Grigoriev I.V."/>
            <person name="Hibbett D.S."/>
            <person name="Martin F."/>
        </authorList>
    </citation>
    <scope>NUCLEOTIDE SEQUENCE [LARGE SCALE GENOMIC DNA]</scope>
    <source>
        <strain evidence="2">Ve08.2h10</strain>
    </source>
</reference>
<sequence length="173" mass="20213">MPEIAWSQLHRRFTPGFETLLKQGMTSGWYDPNNTLQLMVFRWVFIPWLQEELNNYQTRLNNTRKRHDRNKVMVTPAAIDHVHELYINPTHTVFDLLPSSLGMFIELCYDQLGRPSVNRHSVWTIYLDLLGLLRRCAEISPILKAADPHVTIDDELPLLPGLQELPLNEMDTH</sequence>
<dbReference type="EMBL" id="KN825337">
    <property type="protein sequence ID" value="KIK91878.1"/>
    <property type="molecule type" value="Genomic_DNA"/>
</dbReference>
<reference evidence="1 2" key="1">
    <citation type="submission" date="2014-04" db="EMBL/GenBank/DDBJ databases">
        <authorList>
            <consortium name="DOE Joint Genome Institute"/>
            <person name="Kuo A."/>
            <person name="Kohler A."/>
            <person name="Jargeat P."/>
            <person name="Nagy L.G."/>
            <person name="Floudas D."/>
            <person name="Copeland A."/>
            <person name="Barry K.W."/>
            <person name="Cichocki N."/>
            <person name="Veneault-Fourrey C."/>
            <person name="LaButti K."/>
            <person name="Lindquist E.A."/>
            <person name="Lipzen A."/>
            <person name="Lundell T."/>
            <person name="Morin E."/>
            <person name="Murat C."/>
            <person name="Sun H."/>
            <person name="Tunlid A."/>
            <person name="Henrissat B."/>
            <person name="Grigoriev I.V."/>
            <person name="Hibbett D.S."/>
            <person name="Martin F."/>
            <person name="Nordberg H.P."/>
            <person name="Cantor M.N."/>
            <person name="Hua S.X."/>
        </authorList>
    </citation>
    <scope>NUCLEOTIDE SEQUENCE [LARGE SCALE GENOMIC DNA]</scope>
    <source>
        <strain evidence="1 2">Ve08.2h10</strain>
    </source>
</reference>
<organism evidence="1 2">
    <name type="scientific">Paxillus rubicundulus Ve08.2h10</name>
    <dbReference type="NCBI Taxonomy" id="930991"/>
    <lineage>
        <taxon>Eukaryota</taxon>
        <taxon>Fungi</taxon>
        <taxon>Dikarya</taxon>
        <taxon>Basidiomycota</taxon>
        <taxon>Agaricomycotina</taxon>
        <taxon>Agaricomycetes</taxon>
        <taxon>Agaricomycetidae</taxon>
        <taxon>Boletales</taxon>
        <taxon>Paxilineae</taxon>
        <taxon>Paxillaceae</taxon>
        <taxon>Paxillus</taxon>
    </lineage>
</organism>
<proteinExistence type="predicted"/>
<name>A0A0D0DKY3_9AGAM</name>
<gene>
    <name evidence="1" type="ORF">PAXRUDRAFT_13542</name>
</gene>
<dbReference type="OrthoDB" id="5946233at2759"/>
<dbReference type="InParanoid" id="A0A0D0DKY3"/>
<keyword evidence="2" id="KW-1185">Reference proteome</keyword>
<evidence type="ECO:0000313" key="1">
    <source>
        <dbReference type="EMBL" id="KIK91878.1"/>
    </source>
</evidence>
<protein>
    <submittedName>
        <fullName evidence="1">Uncharacterized protein</fullName>
    </submittedName>
</protein>
<dbReference type="STRING" id="930991.A0A0D0DKY3"/>
<dbReference type="Proteomes" id="UP000054538">
    <property type="component" value="Unassembled WGS sequence"/>
</dbReference>